<reference evidence="1" key="1">
    <citation type="submission" date="2022-11" db="EMBL/GenBank/DDBJ databases">
        <title>Corynebacterium sp. isolated from Penguins.</title>
        <authorList>
            <person name="Sedlar K."/>
            <person name="Svec P."/>
        </authorList>
    </citation>
    <scope>NUCLEOTIDE SEQUENCE</scope>
    <source>
        <strain evidence="1">P7003</strain>
    </source>
</reference>
<organism evidence="1 2">
    <name type="scientific">Corynebacterium pygosceleis</name>
    <dbReference type="NCBI Taxonomy" id="2800406"/>
    <lineage>
        <taxon>Bacteria</taxon>
        <taxon>Bacillati</taxon>
        <taxon>Actinomycetota</taxon>
        <taxon>Actinomycetes</taxon>
        <taxon>Mycobacteriales</taxon>
        <taxon>Corynebacteriaceae</taxon>
        <taxon>Corynebacterium</taxon>
    </lineage>
</organism>
<dbReference type="Proteomes" id="UP001081709">
    <property type="component" value="Unassembled WGS sequence"/>
</dbReference>
<name>A0ABT3WRS9_9CORY</name>
<evidence type="ECO:0000313" key="2">
    <source>
        <dbReference type="Proteomes" id="UP001081709"/>
    </source>
</evidence>
<dbReference type="EMBL" id="JAPMKV010000001">
    <property type="protein sequence ID" value="MCX7443674.1"/>
    <property type="molecule type" value="Genomic_DNA"/>
</dbReference>
<dbReference type="Gene3D" id="3.20.20.70">
    <property type="entry name" value="Aldolase class I"/>
    <property type="match status" value="1"/>
</dbReference>
<dbReference type="SUPFAM" id="SSF51391">
    <property type="entry name" value="Thiamin phosphate synthase"/>
    <property type="match status" value="1"/>
</dbReference>
<protein>
    <submittedName>
        <fullName evidence="1">Thiamine phosphate synthase</fullName>
    </submittedName>
</protein>
<evidence type="ECO:0000313" key="1">
    <source>
        <dbReference type="EMBL" id="MCX7443674.1"/>
    </source>
</evidence>
<dbReference type="RefSeq" id="WP_267185986.1">
    <property type="nucleotide sequence ID" value="NZ_JAPMKV010000001.1"/>
</dbReference>
<gene>
    <name evidence="1" type="ORF">OS125_00225</name>
</gene>
<keyword evidence="2" id="KW-1185">Reference proteome</keyword>
<dbReference type="InterPro" id="IPR013785">
    <property type="entry name" value="Aldolase_TIM"/>
</dbReference>
<sequence>MDDRFRVALRHGFHLHIEHGDIDHAEARRRVPDVVGIGPVWSKGVSLRRVSSIGPGGVDAIARLTLAAGVPGVARGGITVDNVDRLGDTAVEGIRVSSAPVTSPDPYRTVRSPLTRFRRADAPAP</sequence>
<accession>A0ABT3WRS9</accession>
<proteinExistence type="predicted"/>
<comment type="caution">
    <text evidence="1">The sequence shown here is derived from an EMBL/GenBank/DDBJ whole genome shotgun (WGS) entry which is preliminary data.</text>
</comment>
<dbReference type="InterPro" id="IPR036206">
    <property type="entry name" value="ThiamineP_synth_sf"/>
</dbReference>